<dbReference type="Gene3D" id="2.60.120.200">
    <property type="match status" value="1"/>
</dbReference>
<feature type="compositionally biased region" description="Basic residues" evidence="9">
    <location>
        <begin position="1"/>
        <end position="22"/>
    </location>
</feature>
<feature type="compositionally biased region" description="Basic and acidic residues" evidence="9">
    <location>
        <begin position="154"/>
        <end position="187"/>
    </location>
</feature>
<protein>
    <recommendedName>
        <fullName evidence="12">Calreticulin</fullName>
    </recommendedName>
</protein>
<evidence type="ECO:0000256" key="8">
    <source>
        <dbReference type="RuleBase" id="RU362126"/>
    </source>
</evidence>
<evidence type="ECO:0000256" key="4">
    <source>
        <dbReference type="ARBA" id="ARBA00022824"/>
    </source>
</evidence>
<sequence length="194" mass="22336">MSRSRRAGPYPRRRITKVHGKHSKSEGHEDFGLLVADKARKHSIYLRPQEAEWTPKDFNNESPYSIMFGPDKCGSTNKVHFILNHKNPKTGEYVEHHLKYPPSVPYDKLTHVYTAVIGPNNDLRILVDGEEKKKANFLSGDDFDPAIVPPKTIPDPDDRKPIDWDDRAKIPDPDAVKPDDWDEDARWKSRMSKL</sequence>
<proteinExistence type="inferred from homology"/>
<keyword evidence="7 8" id="KW-0143">Chaperone</keyword>
<dbReference type="PANTHER" id="PTHR11073">
    <property type="entry name" value="CALRETICULIN AND CALNEXIN"/>
    <property type="match status" value="1"/>
</dbReference>
<dbReference type="InterPro" id="IPR001580">
    <property type="entry name" value="Calret/calnex"/>
</dbReference>
<keyword evidence="6" id="KW-0472">Membrane</keyword>
<keyword evidence="3" id="KW-0812">Transmembrane</keyword>
<evidence type="ECO:0000256" key="7">
    <source>
        <dbReference type="ARBA" id="ARBA00023186"/>
    </source>
</evidence>
<evidence type="ECO:0000256" key="1">
    <source>
        <dbReference type="ARBA" id="ARBA00004389"/>
    </source>
</evidence>
<dbReference type="InterPro" id="IPR013320">
    <property type="entry name" value="ConA-like_dom_sf"/>
</dbReference>
<dbReference type="PRINTS" id="PR00626">
    <property type="entry name" value="CALRETICULIN"/>
</dbReference>
<dbReference type="EMBL" id="JADCNL010000014">
    <property type="protein sequence ID" value="KAG0452642.1"/>
    <property type="molecule type" value="Genomic_DNA"/>
</dbReference>
<evidence type="ECO:0000256" key="2">
    <source>
        <dbReference type="ARBA" id="ARBA00010983"/>
    </source>
</evidence>
<evidence type="ECO:0000256" key="6">
    <source>
        <dbReference type="ARBA" id="ARBA00023136"/>
    </source>
</evidence>
<dbReference type="GO" id="GO:0005509">
    <property type="term" value="F:calcium ion binding"/>
    <property type="evidence" value="ECO:0007669"/>
    <property type="project" value="InterPro"/>
</dbReference>
<name>A0A835PJB2_VANPL</name>
<dbReference type="Pfam" id="PF00262">
    <property type="entry name" value="Calreticulin"/>
    <property type="match status" value="1"/>
</dbReference>
<evidence type="ECO:0000313" key="11">
    <source>
        <dbReference type="Proteomes" id="UP000636800"/>
    </source>
</evidence>
<evidence type="ECO:0000313" key="10">
    <source>
        <dbReference type="EMBL" id="KAG0452642.1"/>
    </source>
</evidence>
<feature type="region of interest" description="Disordered" evidence="9">
    <location>
        <begin position="137"/>
        <end position="194"/>
    </location>
</feature>
<dbReference type="GO" id="GO:0005789">
    <property type="term" value="C:endoplasmic reticulum membrane"/>
    <property type="evidence" value="ECO:0007669"/>
    <property type="project" value="UniProtKB-SubCell"/>
</dbReference>
<evidence type="ECO:0000256" key="3">
    <source>
        <dbReference type="ARBA" id="ARBA00022692"/>
    </source>
</evidence>
<reference evidence="10 11" key="1">
    <citation type="journal article" date="2020" name="Nat. Food">
        <title>A phased Vanilla planifolia genome enables genetic improvement of flavour and production.</title>
        <authorList>
            <person name="Hasing T."/>
            <person name="Tang H."/>
            <person name="Brym M."/>
            <person name="Khazi F."/>
            <person name="Huang T."/>
            <person name="Chambers A.H."/>
        </authorList>
    </citation>
    <scope>NUCLEOTIDE SEQUENCE [LARGE SCALE GENOMIC DNA]</scope>
    <source>
        <tissue evidence="10">Leaf</tissue>
    </source>
</reference>
<dbReference type="SUPFAM" id="SSF63887">
    <property type="entry name" value="P-domain of calnexin/calreticulin"/>
    <property type="match status" value="1"/>
</dbReference>
<dbReference type="PANTHER" id="PTHR11073:SF1">
    <property type="entry name" value="CALNEXIN 14D-RELATED"/>
    <property type="match status" value="1"/>
</dbReference>
<keyword evidence="4 8" id="KW-0256">Endoplasmic reticulum</keyword>
<dbReference type="GO" id="GO:0006457">
    <property type="term" value="P:protein folding"/>
    <property type="evidence" value="ECO:0007669"/>
    <property type="project" value="InterPro"/>
</dbReference>
<organism evidence="10 11">
    <name type="scientific">Vanilla planifolia</name>
    <name type="common">Vanilla</name>
    <dbReference type="NCBI Taxonomy" id="51239"/>
    <lineage>
        <taxon>Eukaryota</taxon>
        <taxon>Viridiplantae</taxon>
        <taxon>Streptophyta</taxon>
        <taxon>Embryophyta</taxon>
        <taxon>Tracheophyta</taxon>
        <taxon>Spermatophyta</taxon>
        <taxon>Magnoliopsida</taxon>
        <taxon>Liliopsida</taxon>
        <taxon>Asparagales</taxon>
        <taxon>Orchidaceae</taxon>
        <taxon>Vanilloideae</taxon>
        <taxon>Vanilleae</taxon>
        <taxon>Vanilla</taxon>
    </lineage>
</organism>
<accession>A0A835PJB2</accession>
<evidence type="ECO:0000256" key="9">
    <source>
        <dbReference type="SAM" id="MobiDB-lite"/>
    </source>
</evidence>
<evidence type="ECO:0008006" key="12">
    <source>
        <dbReference type="Google" id="ProtNLM"/>
    </source>
</evidence>
<dbReference type="SUPFAM" id="SSF49899">
    <property type="entry name" value="Concanavalin A-like lectins/glucanases"/>
    <property type="match status" value="1"/>
</dbReference>
<dbReference type="InterPro" id="IPR009033">
    <property type="entry name" value="Calreticulin/calnexin_P_dom_sf"/>
</dbReference>
<dbReference type="GO" id="GO:0036503">
    <property type="term" value="P:ERAD pathway"/>
    <property type="evidence" value="ECO:0007669"/>
    <property type="project" value="TreeGrafter"/>
</dbReference>
<dbReference type="PROSITE" id="PS00805">
    <property type="entry name" value="CALRETICULIN_REPEAT"/>
    <property type="match status" value="1"/>
</dbReference>
<dbReference type="AlphaFoldDB" id="A0A835PJB2"/>
<keyword evidence="5" id="KW-1133">Transmembrane helix</keyword>
<dbReference type="PROSITE" id="PS00804">
    <property type="entry name" value="CALRETICULIN_2"/>
    <property type="match status" value="1"/>
</dbReference>
<evidence type="ECO:0000256" key="5">
    <source>
        <dbReference type="ARBA" id="ARBA00022989"/>
    </source>
</evidence>
<feature type="region of interest" description="Disordered" evidence="9">
    <location>
        <begin position="1"/>
        <end position="29"/>
    </location>
</feature>
<dbReference type="Gene3D" id="2.10.250.10">
    <property type="entry name" value="Calreticulin/calnexin, P domain"/>
    <property type="match status" value="1"/>
</dbReference>
<comment type="caution">
    <text evidence="10">The sequence shown here is derived from an EMBL/GenBank/DDBJ whole genome shotgun (WGS) entry which is preliminary data.</text>
</comment>
<gene>
    <name evidence="10" type="ORF">HPP92_025306</name>
</gene>
<comment type="subcellular location">
    <subcellularLocation>
        <location evidence="1">Endoplasmic reticulum membrane</location>
        <topology evidence="1">Single-pass membrane protein</topology>
    </subcellularLocation>
</comment>
<dbReference type="Proteomes" id="UP000636800">
    <property type="component" value="Unassembled WGS sequence"/>
</dbReference>
<dbReference type="GO" id="GO:0051082">
    <property type="term" value="F:unfolded protein binding"/>
    <property type="evidence" value="ECO:0007669"/>
    <property type="project" value="InterPro"/>
</dbReference>
<dbReference type="OrthoDB" id="787108at2759"/>
<comment type="similarity">
    <text evidence="2 8">Belongs to the calreticulin family.</text>
</comment>
<keyword evidence="11" id="KW-1185">Reference proteome</keyword>
<dbReference type="InterPro" id="IPR018124">
    <property type="entry name" value="Calret/calnex_CS"/>
</dbReference>